<reference evidence="3" key="1">
    <citation type="submission" date="2019-06" db="EMBL/GenBank/DDBJ databases">
        <authorList>
            <consortium name="Wellcome Sanger Institute Data Sharing"/>
        </authorList>
    </citation>
    <scope>NUCLEOTIDE SEQUENCE [LARGE SCALE GENOMIC DNA]</scope>
</reference>
<dbReference type="PROSITE" id="PS00615">
    <property type="entry name" value="C_TYPE_LECTIN_1"/>
    <property type="match status" value="1"/>
</dbReference>
<name>A0A673C8L3_9TELE</name>
<dbReference type="InterPro" id="IPR016187">
    <property type="entry name" value="CTDL_fold"/>
</dbReference>
<dbReference type="AlphaFoldDB" id="A0A673C8L3"/>
<evidence type="ECO:0000313" key="3">
    <source>
        <dbReference type="Ensembl" id="ENSSORP00005051926.1"/>
    </source>
</evidence>
<dbReference type="PROSITE" id="PS50041">
    <property type="entry name" value="C_TYPE_LECTIN_2"/>
    <property type="match status" value="1"/>
</dbReference>
<reference evidence="3" key="3">
    <citation type="submission" date="2025-09" db="UniProtKB">
        <authorList>
            <consortium name="Ensembl"/>
        </authorList>
    </citation>
    <scope>IDENTIFICATION</scope>
</reference>
<keyword evidence="1" id="KW-1015">Disulfide bond</keyword>
<evidence type="ECO:0000259" key="2">
    <source>
        <dbReference type="PROSITE" id="PS50041"/>
    </source>
</evidence>
<dbReference type="InParanoid" id="A0A673C8L3"/>
<organism evidence="3 4">
    <name type="scientific">Sphaeramia orbicularis</name>
    <name type="common">orbiculate cardinalfish</name>
    <dbReference type="NCBI Taxonomy" id="375764"/>
    <lineage>
        <taxon>Eukaryota</taxon>
        <taxon>Metazoa</taxon>
        <taxon>Chordata</taxon>
        <taxon>Craniata</taxon>
        <taxon>Vertebrata</taxon>
        <taxon>Euteleostomi</taxon>
        <taxon>Actinopterygii</taxon>
        <taxon>Neopterygii</taxon>
        <taxon>Teleostei</taxon>
        <taxon>Neoteleostei</taxon>
        <taxon>Acanthomorphata</taxon>
        <taxon>Gobiaria</taxon>
        <taxon>Kurtiformes</taxon>
        <taxon>Apogonoidei</taxon>
        <taxon>Apogonidae</taxon>
        <taxon>Apogoninae</taxon>
        <taxon>Sphaeramia</taxon>
    </lineage>
</organism>
<dbReference type="Ensembl" id="ENSSORT00005053165.1">
    <property type="protein sequence ID" value="ENSSORP00005051926.1"/>
    <property type="gene ID" value="ENSSORG00005023442.1"/>
</dbReference>
<dbReference type="SUPFAM" id="SSF56436">
    <property type="entry name" value="C-type lectin-like"/>
    <property type="match status" value="1"/>
</dbReference>
<dbReference type="InterPro" id="IPR016186">
    <property type="entry name" value="C-type_lectin-like/link_sf"/>
</dbReference>
<dbReference type="InterPro" id="IPR001304">
    <property type="entry name" value="C-type_lectin-like"/>
</dbReference>
<evidence type="ECO:0000313" key="4">
    <source>
        <dbReference type="Proteomes" id="UP000472271"/>
    </source>
</evidence>
<evidence type="ECO:0000256" key="1">
    <source>
        <dbReference type="ARBA" id="ARBA00023157"/>
    </source>
</evidence>
<sequence>MCKCIFYCIHSFWKDKQPDSNQGHSEEDCAEIYVSDPPLRWNDIPCLQKNYWICERLLK</sequence>
<feature type="domain" description="C-type lectin" evidence="2">
    <location>
        <begin position="13"/>
        <end position="55"/>
    </location>
</feature>
<proteinExistence type="predicted"/>
<dbReference type="Proteomes" id="UP000472271">
    <property type="component" value="Chromosome 1"/>
</dbReference>
<dbReference type="Pfam" id="PF00059">
    <property type="entry name" value="Lectin_C"/>
    <property type="match status" value="1"/>
</dbReference>
<reference evidence="3" key="2">
    <citation type="submission" date="2025-08" db="UniProtKB">
        <authorList>
            <consortium name="Ensembl"/>
        </authorList>
    </citation>
    <scope>IDENTIFICATION</scope>
</reference>
<protein>
    <recommendedName>
        <fullName evidence="2">C-type lectin domain-containing protein</fullName>
    </recommendedName>
</protein>
<dbReference type="Gene3D" id="3.10.100.10">
    <property type="entry name" value="Mannose-Binding Protein A, subunit A"/>
    <property type="match status" value="1"/>
</dbReference>
<dbReference type="InterPro" id="IPR018378">
    <property type="entry name" value="C-type_lectin_CS"/>
</dbReference>
<accession>A0A673C8L3</accession>
<keyword evidence="4" id="KW-1185">Reference proteome</keyword>